<proteinExistence type="predicted"/>
<dbReference type="PANTHER" id="PTHR25466">
    <property type="entry name" value="T-LYMPHOCYTE ACTIVATION ANTIGEN"/>
    <property type="match status" value="1"/>
</dbReference>
<evidence type="ECO:0000256" key="5">
    <source>
        <dbReference type="ARBA" id="ARBA00022989"/>
    </source>
</evidence>
<reference evidence="12" key="2">
    <citation type="submission" date="2025-09" db="UniProtKB">
        <authorList>
            <consortium name="Ensembl"/>
        </authorList>
    </citation>
    <scope>IDENTIFICATION</scope>
</reference>
<dbReference type="GO" id="GO:0031295">
    <property type="term" value="P:T cell costimulation"/>
    <property type="evidence" value="ECO:0007669"/>
    <property type="project" value="TreeGrafter"/>
</dbReference>
<evidence type="ECO:0000259" key="11">
    <source>
        <dbReference type="PROSITE" id="PS50835"/>
    </source>
</evidence>
<dbReference type="SUPFAM" id="SSF48726">
    <property type="entry name" value="Immunoglobulin"/>
    <property type="match status" value="1"/>
</dbReference>
<dbReference type="GO" id="GO:0009897">
    <property type="term" value="C:external side of plasma membrane"/>
    <property type="evidence" value="ECO:0007669"/>
    <property type="project" value="TreeGrafter"/>
</dbReference>
<protein>
    <recommendedName>
        <fullName evidence="11">Ig-like domain-containing protein</fullName>
    </recommendedName>
</protein>
<dbReference type="GO" id="GO:0042130">
    <property type="term" value="P:negative regulation of T cell proliferation"/>
    <property type="evidence" value="ECO:0007669"/>
    <property type="project" value="TreeGrafter"/>
</dbReference>
<dbReference type="SMART" id="SM00409">
    <property type="entry name" value="IG"/>
    <property type="match status" value="1"/>
</dbReference>
<evidence type="ECO:0000313" key="12">
    <source>
        <dbReference type="Ensembl" id="ENSNMLP00000038332.1"/>
    </source>
</evidence>
<dbReference type="PANTHER" id="PTHR25466:SF14">
    <property type="entry name" value="BUTYROPHILIN SUBFAMILY 2 MEMBER A2-LIKE-RELATED"/>
    <property type="match status" value="1"/>
</dbReference>
<keyword evidence="6" id="KW-0472">Membrane</keyword>
<organism evidence="12 13">
    <name type="scientific">Neogobius melanostomus</name>
    <name type="common">round goby</name>
    <dbReference type="NCBI Taxonomy" id="47308"/>
    <lineage>
        <taxon>Eukaryota</taxon>
        <taxon>Metazoa</taxon>
        <taxon>Chordata</taxon>
        <taxon>Craniata</taxon>
        <taxon>Vertebrata</taxon>
        <taxon>Euteleostomi</taxon>
        <taxon>Actinopterygii</taxon>
        <taxon>Neopterygii</taxon>
        <taxon>Teleostei</taxon>
        <taxon>Neoteleostei</taxon>
        <taxon>Acanthomorphata</taxon>
        <taxon>Gobiaria</taxon>
        <taxon>Gobiiformes</taxon>
        <taxon>Gobioidei</taxon>
        <taxon>Gobiidae</taxon>
        <taxon>Benthophilinae</taxon>
        <taxon>Neogobiini</taxon>
        <taxon>Neogobius</taxon>
    </lineage>
</organism>
<evidence type="ECO:0000256" key="6">
    <source>
        <dbReference type="ARBA" id="ARBA00023136"/>
    </source>
</evidence>
<keyword evidence="10" id="KW-0393">Immunoglobulin domain</keyword>
<dbReference type="GO" id="GO:0071222">
    <property type="term" value="P:cellular response to lipopolysaccharide"/>
    <property type="evidence" value="ECO:0007669"/>
    <property type="project" value="TreeGrafter"/>
</dbReference>
<dbReference type="Proteomes" id="UP000694523">
    <property type="component" value="Unplaced"/>
</dbReference>
<dbReference type="GO" id="GO:0007166">
    <property type="term" value="P:cell surface receptor signaling pathway"/>
    <property type="evidence" value="ECO:0007669"/>
    <property type="project" value="TreeGrafter"/>
</dbReference>
<sequence>NKRCGLLNKVCLLFMDSVTLCFVTVVSSNTAFYRAVIGSDVILRCLFTELPLQQSLSKITVEWYRVDANRDRNSVYTFEDGRALVKRVGAEVNQTRLLHSDASLTLRNVTVRDEGTYTCRIITPVVETVTNTLKVFGMDILLSTPTIIQV</sequence>
<dbReference type="Ensembl" id="ENSNMLT00000042680.1">
    <property type="protein sequence ID" value="ENSNMLP00000038332.1"/>
    <property type="gene ID" value="ENSNMLG00000023681.1"/>
</dbReference>
<keyword evidence="5" id="KW-1133">Transmembrane helix</keyword>
<dbReference type="InterPro" id="IPR051713">
    <property type="entry name" value="T-cell_Activation_Regulation"/>
</dbReference>
<keyword evidence="13" id="KW-1185">Reference proteome</keyword>
<evidence type="ECO:0000256" key="10">
    <source>
        <dbReference type="ARBA" id="ARBA00023319"/>
    </source>
</evidence>
<evidence type="ECO:0000256" key="4">
    <source>
        <dbReference type="ARBA" id="ARBA00022729"/>
    </source>
</evidence>
<keyword evidence="8" id="KW-0675">Receptor</keyword>
<evidence type="ECO:0000313" key="13">
    <source>
        <dbReference type="Proteomes" id="UP000694523"/>
    </source>
</evidence>
<evidence type="ECO:0000256" key="9">
    <source>
        <dbReference type="ARBA" id="ARBA00023180"/>
    </source>
</evidence>
<feature type="domain" description="Ig-like" evidence="11">
    <location>
        <begin position="38"/>
        <end position="130"/>
    </location>
</feature>
<dbReference type="AlphaFoldDB" id="A0A8C6WX96"/>
<dbReference type="InterPro" id="IPR003599">
    <property type="entry name" value="Ig_sub"/>
</dbReference>
<name>A0A8C6WX96_9GOBI</name>
<evidence type="ECO:0000256" key="8">
    <source>
        <dbReference type="ARBA" id="ARBA00023170"/>
    </source>
</evidence>
<dbReference type="Pfam" id="PF07686">
    <property type="entry name" value="V-set"/>
    <property type="match status" value="1"/>
</dbReference>
<comment type="subcellular location">
    <subcellularLocation>
        <location evidence="1">Cell membrane</location>
        <topology evidence="1">Single-pass type I membrane protein</topology>
    </subcellularLocation>
</comment>
<dbReference type="InterPro" id="IPR013106">
    <property type="entry name" value="Ig_V-set"/>
</dbReference>
<dbReference type="InterPro" id="IPR013783">
    <property type="entry name" value="Ig-like_fold"/>
</dbReference>
<evidence type="ECO:0000256" key="3">
    <source>
        <dbReference type="ARBA" id="ARBA00022692"/>
    </source>
</evidence>
<evidence type="ECO:0000256" key="7">
    <source>
        <dbReference type="ARBA" id="ARBA00023157"/>
    </source>
</evidence>
<keyword evidence="7" id="KW-1015">Disulfide bond</keyword>
<evidence type="ECO:0000256" key="1">
    <source>
        <dbReference type="ARBA" id="ARBA00004251"/>
    </source>
</evidence>
<dbReference type="InterPro" id="IPR007110">
    <property type="entry name" value="Ig-like_dom"/>
</dbReference>
<dbReference type="PROSITE" id="PS50835">
    <property type="entry name" value="IG_LIKE"/>
    <property type="match status" value="1"/>
</dbReference>
<dbReference type="GO" id="GO:0042102">
    <property type="term" value="P:positive regulation of T cell proliferation"/>
    <property type="evidence" value="ECO:0007669"/>
    <property type="project" value="TreeGrafter"/>
</dbReference>
<keyword evidence="2" id="KW-1003">Cell membrane</keyword>
<reference evidence="12" key="1">
    <citation type="submission" date="2025-08" db="UniProtKB">
        <authorList>
            <consortium name="Ensembl"/>
        </authorList>
    </citation>
    <scope>IDENTIFICATION</scope>
</reference>
<evidence type="ECO:0000256" key="2">
    <source>
        <dbReference type="ARBA" id="ARBA00022475"/>
    </source>
</evidence>
<keyword evidence="9" id="KW-0325">Glycoprotein</keyword>
<dbReference type="GO" id="GO:0006955">
    <property type="term" value="P:immune response"/>
    <property type="evidence" value="ECO:0007669"/>
    <property type="project" value="TreeGrafter"/>
</dbReference>
<dbReference type="Gene3D" id="2.60.40.10">
    <property type="entry name" value="Immunoglobulins"/>
    <property type="match status" value="1"/>
</dbReference>
<accession>A0A8C6WX96</accession>
<keyword evidence="4" id="KW-0732">Signal</keyword>
<dbReference type="InterPro" id="IPR036179">
    <property type="entry name" value="Ig-like_dom_sf"/>
</dbReference>
<keyword evidence="3" id="KW-0812">Transmembrane</keyword>